<dbReference type="GO" id="GO:0015252">
    <property type="term" value="F:proton channel activity"/>
    <property type="evidence" value="ECO:0007669"/>
    <property type="project" value="InterPro"/>
</dbReference>
<dbReference type="InterPro" id="IPR010617">
    <property type="entry name" value="TMEM175-like"/>
</dbReference>
<feature type="transmembrane region" description="Helical" evidence="13">
    <location>
        <begin position="158"/>
        <end position="186"/>
    </location>
</feature>
<dbReference type="Proteomes" id="UP000051957">
    <property type="component" value="Unassembled WGS sequence"/>
</dbReference>
<reference evidence="14 15" key="1">
    <citation type="journal article" date="2015" name="Genome Announc.">
        <title>Expanding the biotechnology potential of lactobacilli through comparative genomics of 213 strains and associated genera.</title>
        <authorList>
            <person name="Sun Z."/>
            <person name="Harris H.M."/>
            <person name="McCann A."/>
            <person name="Guo C."/>
            <person name="Argimon S."/>
            <person name="Zhang W."/>
            <person name="Yang X."/>
            <person name="Jeffery I.B."/>
            <person name="Cooney J.C."/>
            <person name="Kagawa T.F."/>
            <person name="Liu W."/>
            <person name="Song Y."/>
            <person name="Salvetti E."/>
            <person name="Wrobel A."/>
            <person name="Rasinkangas P."/>
            <person name="Parkhill J."/>
            <person name="Rea M.C."/>
            <person name="O'Sullivan O."/>
            <person name="Ritari J."/>
            <person name="Douillard F.P."/>
            <person name="Paul Ross R."/>
            <person name="Yang R."/>
            <person name="Briner A.E."/>
            <person name="Felis G.E."/>
            <person name="de Vos W.M."/>
            <person name="Barrangou R."/>
            <person name="Klaenhammer T.R."/>
            <person name="Caufield P.W."/>
            <person name="Cui Y."/>
            <person name="Zhang H."/>
            <person name="O'Toole P.W."/>
        </authorList>
    </citation>
    <scope>NUCLEOTIDE SEQUENCE [LARGE SCALE GENOMIC DNA]</scope>
    <source>
        <strain evidence="14 15">DSM 5707</strain>
    </source>
</reference>
<feature type="transmembrane region" description="Helical" evidence="13">
    <location>
        <begin position="12"/>
        <end position="28"/>
    </location>
</feature>
<evidence type="ECO:0000313" key="14">
    <source>
        <dbReference type="EMBL" id="KRM45793.1"/>
    </source>
</evidence>
<proteinExistence type="inferred from homology"/>
<sequence>MKKGRLEAFTDAILAIILTIMILEFKTPESFQFSAIYSQIPYLISYAIGYLFIGVAWYNHHYMFAKTRWISRRVYWANNMWLFTTSFVPVATAWVGRGLNEQGPEIFYFIVFASWTAAYFFLSYQLVKANEKDHQPKAAAAIRSMVIYRYIANWKLDLLQGIVTVVALVYVPALQMVIVVLMIVFIGARFNKDSDHLID</sequence>
<evidence type="ECO:0000256" key="3">
    <source>
        <dbReference type="ARBA" id="ARBA00022448"/>
    </source>
</evidence>
<comment type="catalytic activity">
    <reaction evidence="12">
        <text>K(+)(in) = K(+)(out)</text>
        <dbReference type="Rhea" id="RHEA:29463"/>
        <dbReference type="ChEBI" id="CHEBI:29103"/>
    </reaction>
</comment>
<feature type="transmembrane region" description="Helical" evidence="13">
    <location>
        <begin position="106"/>
        <end position="127"/>
    </location>
</feature>
<dbReference type="GO" id="GO:0005267">
    <property type="term" value="F:potassium channel activity"/>
    <property type="evidence" value="ECO:0007669"/>
    <property type="project" value="UniProtKB-KW"/>
</dbReference>
<evidence type="ECO:0000256" key="8">
    <source>
        <dbReference type="ARBA" id="ARBA00022989"/>
    </source>
</evidence>
<keyword evidence="10 13" id="KW-0472">Membrane</keyword>
<organism evidence="14 15">
    <name type="scientific">Lentilactobacillus parabuchneri DSM 5707 = NBRC 107865</name>
    <dbReference type="NCBI Taxonomy" id="1423784"/>
    <lineage>
        <taxon>Bacteria</taxon>
        <taxon>Bacillati</taxon>
        <taxon>Bacillota</taxon>
        <taxon>Bacilli</taxon>
        <taxon>Lactobacillales</taxon>
        <taxon>Lactobacillaceae</taxon>
        <taxon>Lentilactobacillus</taxon>
    </lineage>
</organism>
<keyword evidence="4" id="KW-0633">Potassium transport</keyword>
<dbReference type="EMBL" id="AZGK01000013">
    <property type="protein sequence ID" value="KRM45793.1"/>
    <property type="molecule type" value="Genomic_DNA"/>
</dbReference>
<comment type="caution">
    <text evidence="14">The sequence shown here is derived from an EMBL/GenBank/DDBJ whole genome shotgun (WGS) entry which is preliminary data.</text>
</comment>
<accession>A0A0R1YU12</accession>
<evidence type="ECO:0008006" key="16">
    <source>
        <dbReference type="Google" id="ProtNLM"/>
    </source>
</evidence>
<feature type="transmembrane region" description="Helical" evidence="13">
    <location>
        <begin position="40"/>
        <end position="59"/>
    </location>
</feature>
<keyword evidence="7" id="KW-0630">Potassium</keyword>
<evidence type="ECO:0000256" key="1">
    <source>
        <dbReference type="ARBA" id="ARBA00004141"/>
    </source>
</evidence>
<evidence type="ECO:0000256" key="13">
    <source>
        <dbReference type="SAM" id="Phobius"/>
    </source>
</evidence>
<dbReference type="PATRIC" id="fig|1423784.4.peg.710"/>
<dbReference type="GO" id="GO:0016020">
    <property type="term" value="C:membrane"/>
    <property type="evidence" value="ECO:0007669"/>
    <property type="project" value="UniProtKB-SubCell"/>
</dbReference>
<keyword evidence="5 13" id="KW-0812">Transmembrane</keyword>
<feature type="transmembrane region" description="Helical" evidence="13">
    <location>
        <begin position="80"/>
        <end position="100"/>
    </location>
</feature>
<dbReference type="AlphaFoldDB" id="A0A0R1YU12"/>
<name>A0A0R1YU12_9LACO</name>
<comment type="subcellular location">
    <subcellularLocation>
        <location evidence="1">Membrane</location>
        <topology evidence="1">Multi-pass membrane protein</topology>
    </subcellularLocation>
</comment>
<evidence type="ECO:0000256" key="7">
    <source>
        <dbReference type="ARBA" id="ARBA00022958"/>
    </source>
</evidence>
<keyword evidence="3" id="KW-0813">Transport</keyword>
<comment type="similarity">
    <text evidence="2">Belongs to the TMEM175 family.</text>
</comment>
<dbReference type="RefSeq" id="WP_057910214.1">
    <property type="nucleotide sequence ID" value="NZ_AZGK01000013.1"/>
</dbReference>
<evidence type="ECO:0000313" key="15">
    <source>
        <dbReference type="Proteomes" id="UP000051957"/>
    </source>
</evidence>
<evidence type="ECO:0000256" key="12">
    <source>
        <dbReference type="ARBA" id="ARBA00034430"/>
    </source>
</evidence>
<evidence type="ECO:0000256" key="10">
    <source>
        <dbReference type="ARBA" id="ARBA00023136"/>
    </source>
</evidence>
<evidence type="ECO:0000256" key="9">
    <source>
        <dbReference type="ARBA" id="ARBA00023065"/>
    </source>
</evidence>
<evidence type="ECO:0000256" key="6">
    <source>
        <dbReference type="ARBA" id="ARBA00022826"/>
    </source>
</evidence>
<keyword evidence="8 13" id="KW-1133">Transmembrane helix</keyword>
<protein>
    <recommendedName>
        <fullName evidence="16">Integral membrane protein</fullName>
    </recommendedName>
</protein>
<keyword evidence="9" id="KW-0406">Ion transport</keyword>
<gene>
    <name evidence="14" type="ORF">FC51_GL000705</name>
</gene>
<evidence type="ECO:0000256" key="2">
    <source>
        <dbReference type="ARBA" id="ARBA00006920"/>
    </source>
</evidence>
<evidence type="ECO:0000256" key="4">
    <source>
        <dbReference type="ARBA" id="ARBA00022538"/>
    </source>
</evidence>
<evidence type="ECO:0000256" key="5">
    <source>
        <dbReference type="ARBA" id="ARBA00022692"/>
    </source>
</evidence>
<keyword evidence="6" id="KW-0631">Potassium channel</keyword>
<keyword evidence="11" id="KW-0407">Ion channel</keyword>
<dbReference type="GeneID" id="69802500"/>
<dbReference type="Pfam" id="PF06736">
    <property type="entry name" value="TMEM175"/>
    <property type="match status" value="1"/>
</dbReference>
<evidence type="ECO:0000256" key="11">
    <source>
        <dbReference type="ARBA" id="ARBA00023303"/>
    </source>
</evidence>